<dbReference type="AlphaFoldDB" id="A0AAV3PLT4"/>
<comment type="caution">
    <text evidence="4">The sequence shown here is derived from an EMBL/GenBank/DDBJ whole genome shotgun (WGS) entry which is preliminary data.</text>
</comment>
<evidence type="ECO:0000256" key="2">
    <source>
        <dbReference type="ARBA" id="ARBA00022723"/>
    </source>
</evidence>
<evidence type="ECO:0000313" key="4">
    <source>
        <dbReference type="EMBL" id="GAA0151877.1"/>
    </source>
</evidence>
<dbReference type="PANTHER" id="PTHR22814">
    <property type="entry name" value="COPPER TRANSPORT PROTEIN ATOX1-RELATED"/>
    <property type="match status" value="1"/>
</dbReference>
<dbReference type="InterPro" id="IPR036163">
    <property type="entry name" value="HMA_dom_sf"/>
</dbReference>
<dbReference type="InterPro" id="IPR006121">
    <property type="entry name" value="HMA_dom"/>
</dbReference>
<evidence type="ECO:0000259" key="3">
    <source>
        <dbReference type="PROSITE" id="PS50846"/>
    </source>
</evidence>
<protein>
    <recommendedName>
        <fullName evidence="3">HMA domain-containing protein</fullName>
    </recommendedName>
</protein>
<feature type="domain" description="HMA" evidence="3">
    <location>
        <begin position="1"/>
        <end position="45"/>
    </location>
</feature>
<keyword evidence="2" id="KW-0479">Metal-binding</keyword>
<dbReference type="GO" id="GO:0046872">
    <property type="term" value="F:metal ion binding"/>
    <property type="evidence" value="ECO:0007669"/>
    <property type="project" value="UniProtKB-KW"/>
</dbReference>
<dbReference type="Gene3D" id="3.30.70.100">
    <property type="match status" value="1"/>
</dbReference>
<gene>
    <name evidence="4" type="ORF">LIER_10499</name>
</gene>
<dbReference type="SUPFAM" id="SSF55008">
    <property type="entry name" value="HMA, heavy metal-associated domain"/>
    <property type="match status" value="1"/>
</dbReference>
<proteinExistence type="predicted"/>
<dbReference type="Proteomes" id="UP001454036">
    <property type="component" value="Unassembled WGS sequence"/>
</dbReference>
<dbReference type="PANTHER" id="PTHR22814:SF351">
    <property type="entry name" value="HEAVY METAL-ASSOCIATED ISOPRENYLATED PLANT PROTEIN 28"/>
    <property type="match status" value="1"/>
</dbReference>
<keyword evidence="5" id="KW-1185">Reference proteome</keyword>
<evidence type="ECO:0000313" key="5">
    <source>
        <dbReference type="Proteomes" id="UP001454036"/>
    </source>
</evidence>
<comment type="subcellular location">
    <subcellularLocation>
        <location evidence="1">Membrane</location>
        <topology evidence="1">Peripheral membrane protein</topology>
    </subcellularLocation>
</comment>
<evidence type="ECO:0000256" key="1">
    <source>
        <dbReference type="ARBA" id="ARBA00004170"/>
    </source>
</evidence>
<accession>A0AAV3PLT4</accession>
<name>A0AAV3PLT4_LITER</name>
<sequence>MDHINGEMGVDNVEIDMSNQKVTLTGLLDQKKVLKTVRKTGRKAELWPFPYNPEFDNYAHYYYDEYSRSPATHMFTQSSSSYNYRKHGYCNQNHGYNQELPHSTIVEDEAGSMFNDDNVNACSIM</sequence>
<reference evidence="4 5" key="1">
    <citation type="submission" date="2024-01" db="EMBL/GenBank/DDBJ databases">
        <title>The complete chloroplast genome sequence of Lithospermum erythrorhizon: insights into the phylogenetic relationship among Boraginaceae species and the maternal lineages of purple gromwells.</title>
        <authorList>
            <person name="Okada T."/>
            <person name="Watanabe K."/>
        </authorList>
    </citation>
    <scope>NUCLEOTIDE SEQUENCE [LARGE SCALE GENOMIC DNA]</scope>
</reference>
<dbReference type="EMBL" id="BAABME010001868">
    <property type="protein sequence ID" value="GAA0151877.1"/>
    <property type="molecule type" value="Genomic_DNA"/>
</dbReference>
<dbReference type="PROSITE" id="PS50846">
    <property type="entry name" value="HMA_2"/>
    <property type="match status" value="1"/>
</dbReference>
<dbReference type="GO" id="GO:0016020">
    <property type="term" value="C:membrane"/>
    <property type="evidence" value="ECO:0007669"/>
    <property type="project" value="UniProtKB-SubCell"/>
</dbReference>
<organism evidence="4 5">
    <name type="scientific">Lithospermum erythrorhizon</name>
    <name type="common">Purple gromwell</name>
    <name type="synonym">Lithospermum officinale var. erythrorhizon</name>
    <dbReference type="NCBI Taxonomy" id="34254"/>
    <lineage>
        <taxon>Eukaryota</taxon>
        <taxon>Viridiplantae</taxon>
        <taxon>Streptophyta</taxon>
        <taxon>Embryophyta</taxon>
        <taxon>Tracheophyta</taxon>
        <taxon>Spermatophyta</taxon>
        <taxon>Magnoliopsida</taxon>
        <taxon>eudicotyledons</taxon>
        <taxon>Gunneridae</taxon>
        <taxon>Pentapetalae</taxon>
        <taxon>asterids</taxon>
        <taxon>lamiids</taxon>
        <taxon>Boraginales</taxon>
        <taxon>Boraginaceae</taxon>
        <taxon>Boraginoideae</taxon>
        <taxon>Lithospermeae</taxon>
        <taxon>Lithospermum</taxon>
    </lineage>
</organism>
<dbReference type="GO" id="GO:0009626">
    <property type="term" value="P:plant-type hypersensitive response"/>
    <property type="evidence" value="ECO:0007669"/>
    <property type="project" value="UniProtKB-KW"/>
</dbReference>